<dbReference type="Proteomes" id="UP000791080">
    <property type="component" value="Unassembled WGS sequence"/>
</dbReference>
<proteinExistence type="predicted"/>
<dbReference type="EMBL" id="AUBJ02000001">
    <property type="protein sequence ID" value="MCP2333898.1"/>
    <property type="molecule type" value="Genomic_DNA"/>
</dbReference>
<reference evidence="2 3" key="1">
    <citation type="submission" date="2022-06" db="EMBL/GenBank/DDBJ databases">
        <title>Genomic Encyclopedia of Type Strains, Phase I: the one thousand microbial genomes (KMG-I) project.</title>
        <authorList>
            <person name="Kyrpides N."/>
        </authorList>
    </citation>
    <scope>NUCLEOTIDE SEQUENCE [LARGE SCALE GENOMIC DNA]</scope>
    <source>
        <strain evidence="2 3">DSM 43889</strain>
    </source>
</reference>
<name>A0ABT1JP31_ACTCY</name>
<feature type="region of interest" description="Disordered" evidence="1">
    <location>
        <begin position="1"/>
        <end position="59"/>
    </location>
</feature>
<sequence>MRPSARAGAHGAQGASPVGVGEPARRAVLGYSVSHAATGHGERQPARSRLPEREGRHHWRCREAPDVPASRTGWETVLSGVLPLPPLSNGRAS</sequence>
<accession>A0ABT1JP31</accession>
<evidence type="ECO:0000313" key="2">
    <source>
        <dbReference type="EMBL" id="MCP2333898.1"/>
    </source>
</evidence>
<evidence type="ECO:0000256" key="1">
    <source>
        <dbReference type="SAM" id="MobiDB-lite"/>
    </source>
</evidence>
<protein>
    <submittedName>
        <fullName evidence="2">Uncharacterized protein</fullName>
    </submittedName>
</protein>
<feature type="compositionally biased region" description="Basic and acidic residues" evidence="1">
    <location>
        <begin position="40"/>
        <end position="59"/>
    </location>
</feature>
<gene>
    <name evidence="2" type="ORF">G443_004168</name>
</gene>
<evidence type="ECO:0000313" key="3">
    <source>
        <dbReference type="Proteomes" id="UP000791080"/>
    </source>
</evidence>
<keyword evidence="3" id="KW-1185">Reference proteome</keyword>
<organism evidence="2 3">
    <name type="scientific">Actinoalloteichus caeruleus DSM 43889</name>
    <dbReference type="NCBI Taxonomy" id="1120930"/>
    <lineage>
        <taxon>Bacteria</taxon>
        <taxon>Bacillati</taxon>
        <taxon>Actinomycetota</taxon>
        <taxon>Actinomycetes</taxon>
        <taxon>Pseudonocardiales</taxon>
        <taxon>Pseudonocardiaceae</taxon>
        <taxon>Actinoalloteichus</taxon>
        <taxon>Actinoalloteichus cyanogriseus</taxon>
    </lineage>
</organism>
<comment type="caution">
    <text evidence="2">The sequence shown here is derived from an EMBL/GenBank/DDBJ whole genome shotgun (WGS) entry which is preliminary data.</text>
</comment>